<keyword evidence="5 7" id="KW-1133">Transmembrane helix</keyword>
<feature type="transmembrane region" description="Helical" evidence="7">
    <location>
        <begin position="195"/>
        <end position="216"/>
    </location>
</feature>
<dbReference type="InterPro" id="IPR036259">
    <property type="entry name" value="MFS_trans_sf"/>
</dbReference>
<dbReference type="PANTHER" id="PTHR23522">
    <property type="entry name" value="BLL5896 PROTEIN"/>
    <property type="match status" value="1"/>
</dbReference>
<evidence type="ECO:0000256" key="4">
    <source>
        <dbReference type="ARBA" id="ARBA00022692"/>
    </source>
</evidence>
<dbReference type="GO" id="GO:0005886">
    <property type="term" value="C:plasma membrane"/>
    <property type="evidence" value="ECO:0007669"/>
    <property type="project" value="UniProtKB-SubCell"/>
</dbReference>
<keyword evidence="9" id="KW-1185">Reference proteome</keyword>
<feature type="transmembrane region" description="Helical" evidence="7">
    <location>
        <begin position="286"/>
        <end position="309"/>
    </location>
</feature>
<dbReference type="KEGG" id="bgok:Pr1d_35960"/>
<gene>
    <name evidence="8" type="primary">yegT_3</name>
    <name evidence="8" type="ORF">Pr1d_35960</name>
</gene>
<organism evidence="8 9">
    <name type="scientific">Bythopirellula goksoeyrii</name>
    <dbReference type="NCBI Taxonomy" id="1400387"/>
    <lineage>
        <taxon>Bacteria</taxon>
        <taxon>Pseudomonadati</taxon>
        <taxon>Planctomycetota</taxon>
        <taxon>Planctomycetia</taxon>
        <taxon>Pirellulales</taxon>
        <taxon>Lacipirellulaceae</taxon>
        <taxon>Bythopirellula</taxon>
    </lineage>
</organism>
<name>A0A5B9QB49_9BACT</name>
<feature type="transmembrane region" description="Helical" evidence="7">
    <location>
        <begin position="259"/>
        <end position="280"/>
    </location>
</feature>
<evidence type="ECO:0000313" key="8">
    <source>
        <dbReference type="EMBL" id="QEG36284.1"/>
    </source>
</evidence>
<keyword evidence="4 7" id="KW-0812">Transmembrane</keyword>
<keyword evidence="6 7" id="KW-0472">Membrane</keyword>
<feature type="transmembrane region" description="Helical" evidence="7">
    <location>
        <begin position="58"/>
        <end position="75"/>
    </location>
</feature>
<evidence type="ECO:0000256" key="6">
    <source>
        <dbReference type="ARBA" id="ARBA00023136"/>
    </source>
</evidence>
<feature type="transmembrane region" description="Helical" evidence="7">
    <location>
        <begin position="122"/>
        <end position="142"/>
    </location>
</feature>
<evidence type="ECO:0000256" key="7">
    <source>
        <dbReference type="SAM" id="Phobius"/>
    </source>
</evidence>
<reference evidence="8 9" key="1">
    <citation type="submission" date="2019-08" db="EMBL/GenBank/DDBJ databases">
        <title>Deep-cultivation of Planctomycetes and their phenomic and genomic characterization uncovers novel biology.</title>
        <authorList>
            <person name="Wiegand S."/>
            <person name="Jogler M."/>
            <person name="Boedeker C."/>
            <person name="Pinto D."/>
            <person name="Vollmers J."/>
            <person name="Rivas-Marin E."/>
            <person name="Kohn T."/>
            <person name="Peeters S.H."/>
            <person name="Heuer A."/>
            <person name="Rast P."/>
            <person name="Oberbeckmann S."/>
            <person name="Bunk B."/>
            <person name="Jeske O."/>
            <person name="Meyerdierks A."/>
            <person name="Storesund J.E."/>
            <person name="Kallscheuer N."/>
            <person name="Luecker S."/>
            <person name="Lage O.M."/>
            <person name="Pohl T."/>
            <person name="Merkel B.J."/>
            <person name="Hornburger P."/>
            <person name="Mueller R.-W."/>
            <person name="Bruemmer F."/>
            <person name="Labrenz M."/>
            <person name="Spormann A.M."/>
            <person name="Op den Camp H."/>
            <person name="Overmann J."/>
            <person name="Amann R."/>
            <person name="Jetten M.S.M."/>
            <person name="Mascher T."/>
            <person name="Medema M.H."/>
            <person name="Devos D.P."/>
            <person name="Kaster A.-K."/>
            <person name="Ovreas L."/>
            <person name="Rohde M."/>
            <person name="Galperin M.Y."/>
            <person name="Jogler C."/>
        </authorList>
    </citation>
    <scope>NUCLEOTIDE SEQUENCE [LARGE SCALE GENOMIC DNA]</scope>
    <source>
        <strain evidence="8 9">Pr1d</strain>
    </source>
</reference>
<dbReference type="Proteomes" id="UP000323917">
    <property type="component" value="Chromosome"/>
</dbReference>
<dbReference type="SUPFAM" id="SSF103473">
    <property type="entry name" value="MFS general substrate transporter"/>
    <property type="match status" value="1"/>
</dbReference>
<feature type="transmembrane region" description="Helical" evidence="7">
    <location>
        <begin position="148"/>
        <end position="166"/>
    </location>
</feature>
<feature type="transmembrane region" description="Helical" evidence="7">
    <location>
        <begin position="236"/>
        <end position="252"/>
    </location>
</feature>
<accession>A0A5B9QB49</accession>
<feature type="transmembrane region" description="Helical" evidence="7">
    <location>
        <begin position="31"/>
        <end position="51"/>
    </location>
</feature>
<dbReference type="AlphaFoldDB" id="A0A5B9QB49"/>
<proteinExistence type="predicted"/>
<keyword evidence="2" id="KW-0813">Transport</keyword>
<dbReference type="Gene3D" id="1.20.1250.20">
    <property type="entry name" value="MFS general substrate transporter like domains"/>
    <property type="match status" value="2"/>
</dbReference>
<feature type="transmembrane region" description="Helical" evidence="7">
    <location>
        <begin position="321"/>
        <end position="341"/>
    </location>
</feature>
<dbReference type="PANTHER" id="PTHR23522:SF4">
    <property type="entry name" value="NUCLEOSIDE PERMEASE NUPG-RELATED"/>
    <property type="match status" value="1"/>
</dbReference>
<dbReference type="InterPro" id="IPR004740">
    <property type="entry name" value="Nuc_H_symport"/>
</dbReference>
<evidence type="ECO:0000256" key="5">
    <source>
        <dbReference type="ARBA" id="ARBA00022989"/>
    </source>
</evidence>
<evidence type="ECO:0000256" key="1">
    <source>
        <dbReference type="ARBA" id="ARBA00004651"/>
    </source>
</evidence>
<dbReference type="GO" id="GO:0015212">
    <property type="term" value="F:cytidine transmembrane transporter activity"/>
    <property type="evidence" value="ECO:0007669"/>
    <property type="project" value="TreeGrafter"/>
</dbReference>
<protein>
    <submittedName>
        <fullName evidence="8">Nucleoside transporter YegT</fullName>
    </submittedName>
</protein>
<evidence type="ECO:0000256" key="2">
    <source>
        <dbReference type="ARBA" id="ARBA00022448"/>
    </source>
</evidence>
<comment type="subcellular location">
    <subcellularLocation>
        <location evidence="1">Cell membrane</location>
        <topology evidence="1">Multi-pass membrane protein</topology>
    </subcellularLocation>
</comment>
<feature type="transmembrane region" description="Helical" evidence="7">
    <location>
        <begin position="87"/>
        <end position="110"/>
    </location>
</feature>
<feature type="transmembrane region" description="Helical" evidence="7">
    <location>
        <begin position="400"/>
        <end position="420"/>
    </location>
</feature>
<evidence type="ECO:0000256" key="3">
    <source>
        <dbReference type="ARBA" id="ARBA00022475"/>
    </source>
</evidence>
<dbReference type="EMBL" id="CP042913">
    <property type="protein sequence ID" value="QEG36284.1"/>
    <property type="molecule type" value="Genomic_DNA"/>
</dbReference>
<evidence type="ECO:0000313" key="9">
    <source>
        <dbReference type="Proteomes" id="UP000323917"/>
    </source>
</evidence>
<dbReference type="GO" id="GO:0015213">
    <property type="term" value="F:uridine transmembrane transporter activity"/>
    <property type="evidence" value="ECO:0007669"/>
    <property type="project" value="TreeGrafter"/>
</dbReference>
<keyword evidence="3" id="KW-1003">Cell membrane</keyword>
<sequence>MMFLQFFTWSSWFATLGLCLGKNGLSDAIGGAYQSAPVAAIVAPLFLGLIADRFFSSQIVMAVLLLLGGGILISIPGFAKSGSSETIEWLCLGHMLRFMPTLGLSNTIVFSNIPDQNNFPRIRVWGTIGWIVAGLIVGFLGWSAKFDIFQLAGGCSLLLGLYSFTLPHTPPPGRGKPIDLSALLMLDALALLRRIPFLVFMICSTLICIPLAYYYAYTSAFLGQLGFSEPASTMTIGQMSEIFFMLLIPFFFRRMGVKWMIVMGMAAWALRYLLFALGAAHQQSSLVLVAVILHGICYDFFFVTGFMYTDREAPADMRGQAQSMLVFFTQGVGMFFGYWIADTQFGNTVRSHDALNKSLHSVSAATSQSFTESLSQVFLVSQPEGVDTKLLAETMDQWQVFWMLPAAMSVLILTLFTLLFRDREIRIELSEVSA</sequence>
<dbReference type="Pfam" id="PF03825">
    <property type="entry name" value="Nuc_H_symport"/>
    <property type="match status" value="1"/>
</dbReference>